<feature type="compositionally biased region" description="Basic and acidic residues" evidence="1">
    <location>
        <begin position="421"/>
        <end position="445"/>
    </location>
</feature>
<name>A0A517LPD3_9PEZI</name>
<dbReference type="EMBL" id="CP042202">
    <property type="protein sequence ID" value="QDS77514.1"/>
    <property type="molecule type" value="Genomic_DNA"/>
</dbReference>
<evidence type="ECO:0000259" key="2">
    <source>
        <dbReference type="Pfam" id="PF12697"/>
    </source>
</evidence>
<keyword evidence="4" id="KW-1185">Reference proteome</keyword>
<reference evidence="3 4" key="1">
    <citation type="submission" date="2019-07" db="EMBL/GenBank/DDBJ databases">
        <title>Finished genome of Venturia effusa.</title>
        <authorList>
            <person name="Young C.A."/>
            <person name="Cox M.P."/>
            <person name="Ganley A.R.D."/>
            <person name="David W.J."/>
        </authorList>
    </citation>
    <scope>NUCLEOTIDE SEQUENCE [LARGE SCALE GENOMIC DNA]</scope>
    <source>
        <strain evidence="4">albino</strain>
    </source>
</reference>
<protein>
    <recommendedName>
        <fullName evidence="2">AB hydrolase-1 domain-containing protein</fullName>
    </recommendedName>
</protein>
<organism evidence="3 4">
    <name type="scientific">Venturia effusa</name>
    <dbReference type="NCBI Taxonomy" id="50376"/>
    <lineage>
        <taxon>Eukaryota</taxon>
        <taxon>Fungi</taxon>
        <taxon>Dikarya</taxon>
        <taxon>Ascomycota</taxon>
        <taxon>Pezizomycotina</taxon>
        <taxon>Dothideomycetes</taxon>
        <taxon>Pleosporomycetidae</taxon>
        <taxon>Venturiales</taxon>
        <taxon>Venturiaceae</taxon>
        <taxon>Venturia</taxon>
    </lineage>
</organism>
<dbReference type="Proteomes" id="UP000316270">
    <property type="component" value="Chromosome 18"/>
</dbReference>
<dbReference type="AlphaFoldDB" id="A0A517LPD3"/>
<dbReference type="STRING" id="50376.A0A517LPD3"/>
<dbReference type="PANTHER" id="PTHR37017:SF11">
    <property type="entry name" value="ESTERASE_LIPASE_THIOESTERASE DOMAIN-CONTAINING PROTEIN"/>
    <property type="match status" value="1"/>
</dbReference>
<feature type="domain" description="AB hydrolase-1" evidence="2">
    <location>
        <begin position="10"/>
        <end position="241"/>
    </location>
</feature>
<sequence>MASDALPVVVILHEAWHTPTHYGRLIDLLTAQGFATVCPQLLTAHTEENCTSSFNDDCSMIYQLVFDLASDAHDIIVLAHGYGSFVASECLSELSKQVRNNMGRQGGVTELINLCGFLPEHGQSLQDCYGGTWPDFVKEQDEILVLYEPDAVLYNDVGAMERDHWASHLVRFTAKAADIVQTTGTPAWKFVHTTYAICDLDLLFTEDLQRQALENTTAIDSELLEDCGHCPMISGPEKVLAIVMAIAGEQASLDGTTEEKEFTCQCSNPPVTFGEAFGSADPHPRCVCENRCVCHHNDDCPLKAQYSTMNPDCPCSYGEYYRRVSTATASAPSGGTSTTDPLSSNYSVDFARPSYQDQLDAFDDKLDYQDPYASWDTGLATIGSVETTTRLEDRDIEEITKDESSLRPEMRRSQSATSESTRSESENSAQERHSQPERRARDDGFVPKIMRKTTTLPM</sequence>
<dbReference type="PANTHER" id="PTHR37017">
    <property type="entry name" value="AB HYDROLASE-1 DOMAIN-CONTAINING PROTEIN-RELATED"/>
    <property type="match status" value="1"/>
</dbReference>
<dbReference type="SUPFAM" id="SSF53474">
    <property type="entry name" value="alpha/beta-Hydrolases"/>
    <property type="match status" value="1"/>
</dbReference>
<accession>A0A517LPD3</accession>
<gene>
    <name evidence="3" type="ORF">FKW77_000622</name>
</gene>
<dbReference type="InterPro" id="IPR052897">
    <property type="entry name" value="Sec-Metab_Biosynth_Hydrolase"/>
</dbReference>
<feature type="compositionally biased region" description="Basic and acidic residues" evidence="1">
    <location>
        <begin position="393"/>
        <end position="412"/>
    </location>
</feature>
<evidence type="ECO:0000313" key="4">
    <source>
        <dbReference type="Proteomes" id="UP000316270"/>
    </source>
</evidence>
<evidence type="ECO:0000256" key="1">
    <source>
        <dbReference type="SAM" id="MobiDB-lite"/>
    </source>
</evidence>
<dbReference type="InterPro" id="IPR029058">
    <property type="entry name" value="AB_hydrolase_fold"/>
</dbReference>
<feature type="region of interest" description="Disordered" evidence="1">
    <location>
        <begin position="393"/>
        <end position="458"/>
    </location>
</feature>
<dbReference type="Pfam" id="PF12697">
    <property type="entry name" value="Abhydrolase_6"/>
    <property type="match status" value="1"/>
</dbReference>
<dbReference type="InterPro" id="IPR000073">
    <property type="entry name" value="AB_hydrolase_1"/>
</dbReference>
<dbReference type="Gene3D" id="3.40.50.1820">
    <property type="entry name" value="alpha/beta hydrolase"/>
    <property type="match status" value="1"/>
</dbReference>
<evidence type="ECO:0000313" key="3">
    <source>
        <dbReference type="EMBL" id="QDS77514.1"/>
    </source>
</evidence>
<dbReference type="OrthoDB" id="3890055at2759"/>
<proteinExistence type="predicted"/>